<dbReference type="Pfam" id="PF03374">
    <property type="entry name" value="ANT"/>
    <property type="match status" value="1"/>
</dbReference>
<evidence type="ECO:0000313" key="4">
    <source>
        <dbReference type="Proteomes" id="UP000009359"/>
    </source>
</evidence>
<accession>A0ABN0IFI7</accession>
<feature type="domain" description="AntA/AntB antirepressor" evidence="2">
    <location>
        <begin position="20"/>
        <end position="89"/>
    </location>
</feature>
<evidence type="ECO:0000259" key="1">
    <source>
        <dbReference type="Pfam" id="PF03374"/>
    </source>
</evidence>
<dbReference type="GeneID" id="4684038"/>
<dbReference type="PANTHER" id="PTHR36180:SF1">
    <property type="entry name" value="ANTA_ANTB ANTIREPRESSOR DOMAIN-CONTAINING PROTEIN"/>
    <property type="match status" value="1"/>
</dbReference>
<sequence>MEELITIQHNTIKQDTIQTVNARELRVFLEVGRDFPTWIKNRVKEYNFQENQDFIVFPQIGENLQGGRPSKDYALTLDMAKELSMVERNEKGRQARHYFIEYEKLAKQIAAPRIDYSNPEVMLGFVTYLKSENERKDNVIAKLEPKAQALEQLSRSDGLLCITDAAKILEMRPKDLFNRLQEKKWIYKRTVKSSFIPHQDKMNIGVIDYHMTIITKPDGSELTIAQAKITSKGLSVLSQELRKNSMH</sequence>
<dbReference type="Proteomes" id="UP000009359">
    <property type="component" value="Unassembled WGS sequence"/>
</dbReference>
<name>A0ABN0IFI7_BARBA</name>
<dbReference type="EMBL" id="AMQK01000017">
    <property type="protein sequence ID" value="EKS43597.1"/>
    <property type="molecule type" value="Genomic_DNA"/>
</dbReference>
<feature type="domain" description="Antirepressor protein C-terminal" evidence="1">
    <location>
        <begin position="139"/>
        <end position="243"/>
    </location>
</feature>
<gene>
    <name evidence="3" type="ORF">BbINS_05017</name>
</gene>
<proteinExistence type="predicted"/>
<dbReference type="PANTHER" id="PTHR36180">
    <property type="entry name" value="DNA-BINDING PROTEIN-RELATED-RELATED"/>
    <property type="match status" value="1"/>
</dbReference>
<keyword evidence="4" id="KW-1185">Reference proteome</keyword>
<comment type="caution">
    <text evidence="3">The sequence shown here is derived from an EMBL/GenBank/DDBJ whole genome shotgun (WGS) entry which is preliminary data.</text>
</comment>
<evidence type="ECO:0000313" key="3">
    <source>
        <dbReference type="EMBL" id="EKS43597.1"/>
    </source>
</evidence>
<dbReference type="InterPro" id="IPR005039">
    <property type="entry name" value="Ant_C"/>
</dbReference>
<evidence type="ECO:0000259" key="2">
    <source>
        <dbReference type="Pfam" id="PF08346"/>
    </source>
</evidence>
<dbReference type="Pfam" id="PF08346">
    <property type="entry name" value="AntA"/>
    <property type="match status" value="1"/>
</dbReference>
<protein>
    <submittedName>
        <fullName evidence="3">AntA/AntB family antirepressor</fullName>
    </submittedName>
</protein>
<dbReference type="RefSeq" id="WP_005767639.1">
    <property type="nucleotide sequence ID" value="NZ_AMQK01000017.1"/>
</dbReference>
<organism evidence="3 4">
    <name type="scientific">Bartonella bacilliformis INS</name>
    <dbReference type="NCBI Taxonomy" id="1206782"/>
    <lineage>
        <taxon>Bacteria</taxon>
        <taxon>Pseudomonadati</taxon>
        <taxon>Pseudomonadota</taxon>
        <taxon>Alphaproteobacteria</taxon>
        <taxon>Hyphomicrobiales</taxon>
        <taxon>Bartonellaceae</taxon>
        <taxon>Bartonella</taxon>
    </lineage>
</organism>
<dbReference type="InterPro" id="IPR013557">
    <property type="entry name" value="AntA/B_antirep"/>
</dbReference>
<reference evidence="3 4" key="1">
    <citation type="journal article" date="2013" name="Genome Announc.">
        <title>Whole Genome Sequencing and Comparative Analysis of Bartonella bacilliformis Strain INS, the Causative Agent of Carrion's Disease.</title>
        <authorList>
            <person name="Tarazona D."/>
            <person name="Padilla C."/>
            <person name="Caceres O."/>
            <person name="Montenegro J.D."/>
            <person name="Bailon H."/>
            <person name="Ventura G."/>
            <person name="Mendoza G."/>
            <person name="Anaya E."/>
            <person name="Guio H."/>
        </authorList>
    </citation>
    <scope>NUCLEOTIDE SEQUENCE [LARGE SCALE GENOMIC DNA]</scope>
    <source>
        <strain evidence="3 4">INS</strain>
    </source>
</reference>